<dbReference type="AlphaFoldDB" id="A0AAU7DLI9"/>
<feature type="region of interest" description="Disordered" evidence="1">
    <location>
        <begin position="407"/>
        <end position="452"/>
    </location>
</feature>
<feature type="compositionally biased region" description="Polar residues" evidence="1">
    <location>
        <begin position="417"/>
        <end position="431"/>
    </location>
</feature>
<evidence type="ECO:0000256" key="1">
    <source>
        <dbReference type="SAM" id="MobiDB-lite"/>
    </source>
</evidence>
<organism evidence="3">
    <name type="scientific">Telmatobacter sp. DSM 110680</name>
    <dbReference type="NCBI Taxonomy" id="3036704"/>
    <lineage>
        <taxon>Bacteria</taxon>
        <taxon>Pseudomonadati</taxon>
        <taxon>Acidobacteriota</taxon>
        <taxon>Terriglobia</taxon>
        <taxon>Terriglobales</taxon>
        <taxon>Acidobacteriaceae</taxon>
        <taxon>Telmatobacter</taxon>
    </lineage>
</organism>
<feature type="domain" description="Phospholipase C/D" evidence="2">
    <location>
        <begin position="43"/>
        <end position="217"/>
    </location>
</feature>
<accession>A0AAU7DLI9</accession>
<proteinExistence type="predicted"/>
<dbReference type="InterPro" id="IPR029002">
    <property type="entry name" value="PLPC/GPLD1"/>
</dbReference>
<evidence type="ECO:0000313" key="3">
    <source>
        <dbReference type="EMBL" id="XBH18539.1"/>
    </source>
</evidence>
<sequence>MLRLFNFRKTLCLTPLFATIRAFAVLLVLLISSAPSHAYSVLTHEEIIDLLWNDQLRPMILARYPGLTDDQMREAHAYAYGGAVIQDMGYYPFGNKEFSDLVHYVRSGDFVAELIKESQTADEYAFALGALSHYTADITGHPAVNQAVSLTYPKLRARFGPFVLYAQDKTAHIRTEFGFDMAQVAKERYAPQQYHDFIGFEVSKDLLERVFPVVYGVELKDVLPHEDLAIGSFRYSVSSLIPHMTQVALRTHKKEIMREVPNFQKQKFIYRLKRADYEKSWGKNYQHAGFGVRLLSVILRVLPKVGPLKALDFNIPTPKTENLYFTSINQTVDKYGSLLKESHSKQLKLADNDLDSGKATIAGEYILADDVYAKLLAQLVDKKFDQLTTPLQKNILDFYANAAVPSDAKKDPGKWQKVQSNLEALKTSTPNPTLPARPPSQPTAPAPSGGLQ</sequence>
<dbReference type="RefSeq" id="WP_348263763.1">
    <property type="nucleotide sequence ID" value="NZ_CP121196.1"/>
</dbReference>
<evidence type="ECO:0000259" key="2">
    <source>
        <dbReference type="Pfam" id="PF00882"/>
    </source>
</evidence>
<dbReference type="EMBL" id="CP121196">
    <property type="protein sequence ID" value="XBH18539.1"/>
    <property type="molecule type" value="Genomic_DNA"/>
</dbReference>
<gene>
    <name evidence="3" type="ORF">P8935_04190</name>
</gene>
<dbReference type="Pfam" id="PF00882">
    <property type="entry name" value="Zn_dep_PLPC"/>
    <property type="match status" value="1"/>
</dbReference>
<protein>
    <submittedName>
        <fullName evidence="3">Zinc dependent phospholipase C family protein</fullName>
    </submittedName>
</protein>
<feature type="compositionally biased region" description="Pro residues" evidence="1">
    <location>
        <begin position="432"/>
        <end position="445"/>
    </location>
</feature>
<name>A0AAU7DLI9_9BACT</name>
<reference evidence="3" key="1">
    <citation type="submission" date="2023-03" db="EMBL/GenBank/DDBJ databases">
        <title>Edaphobacter sp.</title>
        <authorList>
            <person name="Huber K.J."/>
            <person name="Papendorf J."/>
            <person name="Pilke C."/>
            <person name="Bunk B."/>
            <person name="Sproeer C."/>
            <person name="Pester M."/>
        </authorList>
    </citation>
    <scope>NUCLEOTIDE SEQUENCE</scope>
    <source>
        <strain evidence="3">DSM 110680</strain>
    </source>
</reference>